<protein>
    <submittedName>
        <fullName evidence="3">Bacteriophytochrome cph2</fullName>
    </submittedName>
</protein>
<dbReference type="Gene3D" id="3.30.450.40">
    <property type="match status" value="1"/>
</dbReference>
<dbReference type="InterPro" id="IPR001610">
    <property type="entry name" value="PAC"/>
</dbReference>
<evidence type="ECO:0000259" key="1">
    <source>
        <dbReference type="PROSITE" id="PS50113"/>
    </source>
</evidence>
<dbReference type="Gene3D" id="3.30.450.20">
    <property type="entry name" value="PAS domain"/>
    <property type="match status" value="3"/>
</dbReference>
<dbReference type="NCBIfam" id="TIGR00229">
    <property type="entry name" value="sensory_box"/>
    <property type="match status" value="2"/>
</dbReference>
<dbReference type="NCBIfam" id="TIGR00254">
    <property type="entry name" value="GGDEF"/>
    <property type="match status" value="1"/>
</dbReference>
<dbReference type="InterPro" id="IPR000700">
    <property type="entry name" value="PAS-assoc_C"/>
</dbReference>
<keyword evidence="4" id="KW-1185">Reference proteome</keyword>
<dbReference type="SUPFAM" id="SSF55073">
    <property type="entry name" value="Nucleotide cyclase"/>
    <property type="match status" value="1"/>
</dbReference>
<dbReference type="InterPro" id="IPR003018">
    <property type="entry name" value="GAF"/>
</dbReference>
<dbReference type="GeneID" id="97670459"/>
<proteinExistence type="predicted"/>
<dbReference type="SMART" id="SM00267">
    <property type="entry name" value="GGDEF"/>
    <property type="match status" value="1"/>
</dbReference>
<dbReference type="InterPro" id="IPR029016">
    <property type="entry name" value="GAF-like_dom_sf"/>
</dbReference>
<dbReference type="RefSeq" id="WP_055114076.1">
    <property type="nucleotide sequence ID" value="NZ_CXWA01000001.1"/>
</dbReference>
<evidence type="ECO:0000313" key="3">
    <source>
        <dbReference type="EMBL" id="CTQ71898.1"/>
    </source>
</evidence>
<feature type="domain" description="PAC" evidence="1">
    <location>
        <begin position="78"/>
        <end position="130"/>
    </location>
</feature>
<organism evidence="3 4">
    <name type="scientific">Roseibium album</name>
    <dbReference type="NCBI Taxonomy" id="311410"/>
    <lineage>
        <taxon>Bacteria</taxon>
        <taxon>Pseudomonadati</taxon>
        <taxon>Pseudomonadota</taxon>
        <taxon>Alphaproteobacteria</taxon>
        <taxon>Hyphomicrobiales</taxon>
        <taxon>Stappiaceae</taxon>
        <taxon>Roseibium</taxon>
    </lineage>
</organism>
<evidence type="ECO:0000259" key="2">
    <source>
        <dbReference type="PROSITE" id="PS50887"/>
    </source>
</evidence>
<dbReference type="Gene3D" id="3.30.70.270">
    <property type="match status" value="1"/>
</dbReference>
<dbReference type="SMART" id="SM00086">
    <property type="entry name" value="PAC"/>
    <property type="match status" value="2"/>
</dbReference>
<dbReference type="Pfam" id="PF12860">
    <property type="entry name" value="PAS_7"/>
    <property type="match status" value="1"/>
</dbReference>
<evidence type="ECO:0000313" key="4">
    <source>
        <dbReference type="Proteomes" id="UP000049983"/>
    </source>
</evidence>
<dbReference type="InterPro" id="IPR013656">
    <property type="entry name" value="PAS_4"/>
</dbReference>
<dbReference type="PROSITE" id="PS50113">
    <property type="entry name" value="PAC"/>
    <property type="match status" value="2"/>
</dbReference>
<dbReference type="InterPro" id="IPR035965">
    <property type="entry name" value="PAS-like_dom_sf"/>
</dbReference>
<dbReference type="InterPro" id="IPR029787">
    <property type="entry name" value="Nucleotide_cyclase"/>
</dbReference>
<dbReference type="FunFam" id="3.30.70.270:FF:000001">
    <property type="entry name" value="Diguanylate cyclase domain protein"/>
    <property type="match status" value="1"/>
</dbReference>
<feature type="domain" description="PAC" evidence="1">
    <location>
        <begin position="332"/>
        <end position="384"/>
    </location>
</feature>
<dbReference type="SMART" id="SM00091">
    <property type="entry name" value="PAS"/>
    <property type="match status" value="3"/>
</dbReference>
<dbReference type="PROSITE" id="PS50887">
    <property type="entry name" value="GGDEF"/>
    <property type="match status" value="1"/>
</dbReference>
<reference evidence="4" key="1">
    <citation type="submission" date="2015-07" db="EMBL/GenBank/DDBJ databases">
        <authorList>
            <person name="Rodrigo-Torres Lidia"/>
            <person name="Arahal R.David."/>
        </authorList>
    </citation>
    <scope>NUCLEOTIDE SEQUENCE [LARGE SCALE GENOMIC DNA]</scope>
    <source>
        <strain evidence="4">CECT 5096</strain>
    </source>
</reference>
<dbReference type="STRING" id="311410.LA5095_01842"/>
<gene>
    <name evidence="3" type="primary">cph2_6</name>
    <name evidence="3" type="ORF">LA5096_03096</name>
</gene>
<dbReference type="CDD" id="cd01949">
    <property type="entry name" value="GGDEF"/>
    <property type="match status" value="1"/>
</dbReference>
<dbReference type="AlphaFoldDB" id="A0A0M7A5P3"/>
<dbReference type="SUPFAM" id="SSF55785">
    <property type="entry name" value="PYP-like sensor domain (PAS domain)"/>
    <property type="match status" value="3"/>
</dbReference>
<dbReference type="InterPro" id="IPR000014">
    <property type="entry name" value="PAS"/>
</dbReference>
<dbReference type="InterPro" id="IPR000160">
    <property type="entry name" value="GGDEF_dom"/>
</dbReference>
<dbReference type="EMBL" id="CXWC01000010">
    <property type="protein sequence ID" value="CTQ71898.1"/>
    <property type="molecule type" value="Genomic_DNA"/>
</dbReference>
<dbReference type="PANTHER" id="PTHR44757:SF2">
    <property type="entry name" value="BIOFILM ARCHITECTURE MAINTENANCE PROTEIN MBAA"/>
    <property type="match status" value="1"/>
</dbReference>
<dbReference type="CDD" id="cd00130">
    <property type="entry name" value="PAS"/>
    <property type="match status" value="2"/>
</dbReference>
<dbReference type="InterPro" id="IPR052155">
    <property type="entry name" value="Biofilm_reg_signaling"/>
</dbReference>
<dbReference type="Proteomes" id="UP000049983">
    <property type="component" value="Unassembled WGS sequence"/>
</dbReference>
<dbReference type="GO" id="GO:0003824">
    <property type="term" value="F:catalytic activity"/>
    <property type="evidence" value="ECO:0007669"/>
    <property type="project" value="UniProtKB-ARBA"/>
</dbReference>
<dbReference type="SMART" id="SM00065">
    <property type="entry name" value="GAF"/>
    <property type="match status" value="1"/>
</dbReference>
<dbReference type="Pfam" id="PF00990">
    <property type="entry name" value="GGDEF"/>
    <property type="match status" value="1"/>
</dbReference>
<accession>A0A0M7A5P3</accession>
<sequence>MESICLDLERSFGDLKQSVLVTNTERTIVFANRAMASLLRVEASKIVGSTTRRFFADSAQFERMAELYQRPSDESHRKQCLIEAVFGDGSRTELEVVSAPLFDTTGQLSGLLFIAHDVSERKKMESRLSDVAMTLEDALDAILEGFAIYDQDDRLVICNENYREIYATSAPAMFPGNSFQDILRYGLSNGQYDTGGQDEEIWLAERLQRHQKADGSVVEQQLDDGRWLRISETRTRAGGIAGIRADITELKEAKALAEKAYQNLYLMADSISACVGEVDLEGKCLFLNKTGCKWFNGTSEELLGTRLREKLACKQRDAVSGLFKEGLSGRKCSLELGMLFPDGVFRECQMDCNPRLNGSGQVDGLVVLISDITNRKKTERTLADLYAITSTRALGHEDKIAEILQLGCDHFDLPFGIISQVVGDHYTVTQAQSPGSIVEPARTFKLRDTYCALTLEANEPVSTAHAAESEFASHSCYKLFGFETYIGAPLLVDGLVHGTISFTAHELRKRQFTPSDIQIIRQFADWIGHEIARQRDHQALMDAKIRMERIASIDDLTQIYNRRAFLERAHLELQRFRRTEKPFTAVMMDIDRFKNINDVYGHAAGDEVLEAFSRIIGDQLRAADLFGRVGGEEFCVILVDTDISDAVAACERLREKIVSDCRMDRIAQTITCSMGLAQSAKEDVAFSTLMQRADTALYEAKASGRNRCVAYSRELEMKKLANIPV</sequence>
<feature type="domain" description="GGDEF" evidence="2">
    <location>
        <begin position="581"/>
        <end position="713"/>
    </location>
</feature>
<dbReference type="Pfam" id="PF08448">
    <property type="entry name" value="PAS_4"/>
    <property type="match status" value="2"/>
</dbReference>
<dbReference type="Pfam" id="PF01590">
    <property type="entry name" value="GAF"/>
    <property type="match status" value="1"/>
</dbReference>
<dbReference type="PANTHER" id="PTHR44757">
    <property type="entry name" value="DIGUANYLATE CYCLASE DGCP"/>
    <property type="match status" value="1"/>
</dbReference>
<dbReference type="OrthoDB" id="9812260at2"/>
<dbReference type="SUPFAM" id="SSF55781">
    <property type="entry name" value="GAF domain-like"/>
    <property type="match status" value="1"/>
</dbReference>
<dbReference type="InterPro" id="IPR043128">
    <property type="entry name" value="Rev_trsase/Diguanyl_cyclase"/>
</dbReference>
<name>A0A0M7A5P3_9HYPH</name>